<feature type="compositionally biased region" description="Low complexity" evidence="2">
    <location>
        <begin position="259"/>
        <end position="269"/>
    </location>
</feature>
<proteinExistence type="predicted"/>
<accession>A0AAE1LBX4</accession>
<evidence type="ECO:0000256" key="3">
    <source>
        <dbReference type="SAM" id="SignalP"/>
    </source>
</evidence>
<feature type="chain" id="PRO_5042132892" evidence="3">
    <location>
        <begin position="25"/>
        <end position="1148"/>
    </location>
</feature>
<keyword evidence="3" id="KW-0732">Signal</keyword>
<feature type="compositionally biased region" description="Acidic residues" evidence="2">
    <location>
        <begin position="1136"/>
        <end position="1148"/>
    </location>
</feature>
<feature type="compositionally biased region" description="Polar residues" evidence="2">
    <location>
        <begin position="1124"/>
        <end position="1134"/>
    </location>
</feature>
<evidence type="ECO:0000256" key="2">
    <source>
        <dbReference type="SAM" id="MobiDB-lite"/>
    </source>
</evidence>
<feature type="coiled-coil region" evidence="1">
    <location>
        <begin position="391"/>
        <end position="418"/>
    </location>
</feature>
<feature type="compositionally biased region" description="Acidic residues" evidence="2">
    <location>
        <begin position="1112"/>
        <end position="1123"/>
    </location>
</feature>
<evidence type="ECO:0000313" key="5">
    <source>
        <dbReference type="Proteomes" id="UP001219518"/>
    </source>
</evidence>
<gene>
    <name evidence="4" type="ORF">KUF71_023262</name>
</gene>
<feature type="compositionally biased region" description="Pro residues" evidence="2">
    <location>
        <begin position="656"/>
        <end position="683"/>
    </location>
</feature>
<sequence>MRRQRALRGIAVTLLLALLAGAEARHTHGHVAPSGPSGRTWPCSHAAAQSSPEVLQLLRKTGNAFKQVGDILLKRTGAPCAPAGHAPAPAAPAPVPAPQPHSVPVPGYGYPYPHPYFYYPMAYPSVQPPMYPVHYVPGPYSAQVGAVAQAQQGGAGPAYPAELSNQLVSLASEYEQAAQNECSCGNVEVNMRQGPSSLASGKASDIVVEVTLGDLTQAEHQQQEQEGQEEDEELQQQTKKTVNILNISEASEGGEYEAESSAKASSSASVEEKTIEETDETNTIQVVEAIKLQPETSPLQIETFDNTVAAVEKTIKETVVVKSETEESKTIVSDNGETVINVKTYEESFPKTATQDEEEMFVGGDEEDVVEQDVVEEEAYAPEQPQQKNAYDEKVEVVEVEEETLQELKKEASVVSEMVETVDIEQKETDVTKTVMTETKTVQQTETVSKAQEDVKIIVVDVEANAEKNDTAMQTATGDAQYFEYDYEYVDVTPDCLDKDVKDLQKYFPSSPSLSKSVVPKYVSGAEEKEEGGLKEGEHLLLERPHPVENVQVVIKGTSAQAYAEGLQVHSAAAHNHYQQQHQQQAHSTVHHHHAAAHVPQPAPQPRPKPAVVFDVPCEAHYGIPKRGYRQRQNAEAHGGQFHHDVKSHKMDYYPAPSPQPQPLPQPWPVPVQPAPPCQPEPEPAVCSELQLAQPQQGAVSYKPAPAVYYSRQTPQQPAPQYVARPPVYYERPSSKPAPQQHSPQYIAGPPVYYARPTPQPAPQQPSPQYIVGPPVYFERPTPEPTPQQPSRQYIPKPTPQPSSNQYFSGPPVYYQRSRPQQPSPRYIAGRPVYQARPTPLPAAQPPAPRYQPGPAVYYAPPQQQTVQTKKTTVKQYQSSSAQPAYGSPAPMYQSPASYYQPSGGAITSYRQASKLPTGQGLHHRQQVQPSAQESASRILLGAVQSAAKQSSKLTPAQYPPYYFTAHSDSIYAPPIIKRRPVAKPTVNLAVASVPASASFQDSAKVVPQRYAGEVNYKPATAAVSVPVQTHSTVVEDEFEEQQPAAGAPTVVKVALPAVQQSSDLPAQSHAVPVVEDEFEEAEEESSAPADLVQLPSVKVEKKPVAVGASEDAADQPEEDLFDSESNAWSNGQSDAGEDEDVVEDKFE</sequence>
<name>A0AAE1LBX4_9NEOP</name>
<keyword evidence="5" id="KW-1185">Reference proteome</keyword>
<feature type="region of interest" description="Disordered" evidence="2">
    <location>
        <begin position="583"/>
        <end position="608"/>
    </location>
</feature>
<reference evidence="4" key="2">
    <citation type="journal article" date="2023" name="BMC Genomics">
        <title>Pest status, molecular evolution, and epigenetic factors derived from the genome assembly of Frankliniella fusca, a thysanopteran phytovirus vector.</title>
        <authorList>
            <person name="Catto M.A."/>
            <person name="Labadie P.E."/>
            <person name="Jacobson A.L."/>
            <person name="Kennedy G.G."/>
            <person name="Srinivasan R."/>
            <person name="Hunt B.G."/>
        </authorList>
    </citation>
    <scope>NUCLEOTIDE SEQUENCE</scope>
    <source>
        <strain evidence="4">PL_HMW_Pooled</strain>
    </source>
</reference>
<feature type="signal peptide" evidence="3">
    <location>
        <begin position="1"/>
        <end position="24"/>
    </location>
</feature>
<reference evidence="4" key="1">
    <citation type="submission" date="2021-07" db="EMBL/GenBank/DDBJ databases">
        <authorList>
            <person name="Catto M.A."/>
            <person name="Jacobson A."/>
            <person name="Kennedy G."/>
            <person name="Labadie P."/>
            <person name="Hunt B.G."/>
            <person name="Srinivasan R."/>
        </authorList>
    </citation>
    <scope>NUCLEOTIDE SEQUENCE</scope>
    <source>
        <strain evidence="4">PL_HMW_Pooled</strain>
        <tissue evidence="4">Head</tissue>
    </source>
</reference>
<dbReference type="EMBL" id="JAHWGI010000339">
    <property type="protein sequence ID" value="KAK3913805.1"/>
    <property type="molecule type" value="Genomic_DNA"/>
</dbReference>
<evidence type="ECO:0000256" key="1">
    <source>
        <dbReference type="SAM" id="Coils"/>
    </source>
</evidence>
<keyword evidence="1" id="KW-0175">Coiled coil</keyword>
<feature type="region of interest" description="Disordered" evidence="2">
    <location>
        <begin position="218"/>
        <end position="279"/>
    </location>
</feature>
<evidence type="ECO:0000313" key="4">
    <source>
        <dbReference type="EMBL" id="KAK3913805.1"/>
    </source>
</evidence>
<feature type="region of interest" description="Disordered" evidence="2">
    <location>
        <begin position="650"/>
        <end position="686"/>
    </location>
</feature>
<comment type="caution">
    <text evidence="4">The sequence shown here is derived from an EMBL/GenBank/DDBJ whole genome shotgun (WGS) entry which is preliminary data.</text>
</comment>
<dbReference type="AlphaFoldDB" id="A0AAE1LBX4"/>
<protein>
    <submittedName>
        <fullName evidence="4">Dynein heavy chain-like protein</fullName>
    </submittedName>
</protein>
<organism evidence="4 5">
    <name type="scientific">Frankliniella fusca</name>
    <dbReference type="NCBI Taxonomy" id="407009"/>
    <lineage>
        <taxon>Eukaryota</taxon>
        <taxon>Metazoa</taxon>
        <taxon>Ecdysozoa</taxon>
        <taxon>Arthropoda</taxon>
        <taxon>Hexapoda</taxon>
        <taxon>Insecta</taxon>
        <taxon>Pterygota</taxon>
        <taxon>Neoptera</taxon>
        <taxon>Paraneoptera</taxon>
        <taxon>Thysanoptera</taxon>
        <taxon>Terebrantia</taxon>
        <taxon>Thripoidea</taxon>
        <taxon>Thripidae</taxon>
        <taxon>Frankliniella</taxon>
    </lineage>
</organism>
<feature type="compositionally biased region" description="Acidic residues" evidence="2">
    <location>
        <begin position="1075"/>
        <end position="1086"/>
    </location>
</feature>
<dbReference type="Proteomes" id="UP001219518">
    <property type="component" value="Unassembled WGS sequence"/>
</dbReference>
<feature type="region of interest" description="Disordered" evidence="2">
    <location>
        <begin position="729"/>
        <end position="811"/>
    </location>
</feature>
<feature type="region of interest" description="Disordered" evidence="2">
    <location>
        <begin position="1064"/>
        <end position="1148"/>
    </location>
</feature>